<reference evidence="10" key="2">
    <citation type="submission" date="2004-02" db="EMBL/GenBank/DDBJ databases">
        <authorList>
            <consortium name="Genoscope"/>
            <consortium name="Whitehead Institute Centre for Genome Research"/>
        </authorList>
    </citation>
    <scope>NUCLEOTIDE SEQUENCE</scope>
</reference>
<accession>Q4RFC5</accession>
<dbReference type="Gene3D" id="1.10.10.580">
    <property type="entry name" value="Structural maintenance of chromosome 1. Chain E"/>
    <property type="match status" value="1"/>
</dbReference>
<evidence type="ECO:0000313" key="10">
    <source>
        <dbReference type="EMBL" id="CAG12907.1"/>
    </source>
</evidence>
<dbReference type="InterPro" id="IPR049589">
    <property type="entry name" value="NXP1_M-like"/>
</dbReference>
<feature type="region of interest" description="Disordered" evidence="7">
    <location>
        <begin position="521"/>
        <end position="575"/>
    </location>
</feature>
<dbReference type="InterPro" id="IPR036390">
    <property type="entry name" value="WH_DNA-bd_sf"/>
</dbReference>
<keyword evidence="4" id="KW-0158">Chromosome</keyword>
<dbReference type="GO" id="GO:0007059">
    <property type="term" value="P:chromosome segregation"/>
    <property type="evidence" value="ECO:0007669"/>
    <property type="project" value="UniProtKB-KW"/>
</dbReference>
<dbReference type="GO" id="GO:0008278">
    <property type="term" value="C:cohesin complex"/>
    <property type="evidence" value="ECO:0007669"/>
    <property type="project" value="InterPro"/>
</dbReference>
<dbReference type="CDD" id="cd21792">
    <property type="entry name" value="Rad21_Rec8_M_NXP1-like"/>
    <property type="match status" value="1"/>
</dbReference>
<evidence type="ECO:0000256" key="4">
    <source>
        <dbReference type="ARBA" id="ARBA00022454"/>
    </source>
</evidence>
<keyword evidence="6" id="KW-0539">Nucleus</keyword>
<feature type="compositionally biased region" description="Acidic residues" evidence="7">
    <location>
        <begin position="557"/>
        <end position="571"/>
    </location>
</feature>
<dbReference type="EMBL" id="CAAE01015119">
    <property type="protein sequence ID" value="CAG12907.1"/>
    <property type="molecule type" value="Genomic_DNA"/>
</dbReference>
<feature type="compositionally biased region" description="Low complexity" evidence="7">
    <location>
        <begin position="247"/>
        <end position="257"/>
    </location>
</feature>
<comment type="caution">
    <text evidence="10">The sequence shown here is derived from an EMBL/GenBank/DDBJ whole genome shotgun (WGS) entry which is preliminary data.</text>
</comment>
<dbReference type="SUPFAM" id="SSF46785">
    <property type="entry name" value="Winged helix' DNA-binding domain"/>
    <property type="match status" value="1"/>
</dbReference>
<dbReference type="GO" id="GO:1990414">
    <property type="term" value="P:replication-born double-strand break repair via sister chromatid exchange"/>
    <property type="evidence" value="ECO:0007669"/>
    <property type="project" value="TreeGrafter"/>
</dbReference>
<protein>
    <submittedName>
        <fullName evidence="10">(spotted green pufferfish) hypothetical protein</fullName>
    </submittedName>
</protein>
<reference evidence="10" key="1">
    <citation type="journal article" date="2004" name="Nature">
        <title>Genome duplication in the teleost fish Tetraodon nigroviridis reveals the early vertebrate proto-karyotype.</title>
        <authorList>
            <person name="Jaillon O."/>
            <person name="Aury J.-M."/>
            <person name="Brunet F."/>
            <person name="Petit J.-L."/>
            <person name="Stange-Thomann N."/>
            <person name="Mauceli E."/>
            <person name="Bouneau L."/>
            <person name="Fischer C."/>
            <person name="Ozouf-Costaz C."/>
            <person name="Bernot A."/>
            <person name="Nicaud S."/>
            <person name="Jaffe D."/>
            <person name="Fisher S."/>
            <person name="Lutfalla G."/>
            <person name="Dossat C."/>
            <person name="Segurens B."/>
            <person name="Dasilva C."/>
            <person name="Salanoubat M."/>
            <person name="Levy M."/>
            <person name="Boudet N."/>
            <person name="Castellano S."/>
            <person name="Anthouard V."/>
            <person name="Jubin C."/>
            <person name="Castelli V."/>
            <person name="Katinka M."/>
            <person name="Vacherie B."/>
            <person name="Biemont C."/>
            <person name="Skalli Z."/>
            <person name="Cattolico L."/>
            <person name="Poulain J."/>
            <person name="De Berardinis V."/>
            <person name="Cruaud C."/>
            <person name="Duprat S."/>
            <person name="Brottier P."/>
            <person name="Coutanceau J.-P."/>
            <person name="Gouzy J."/>
            <person name="Parra G."/>
            <person name="Lardier G."/>
            <person name="Chapple C."/>
            <person name="McKernan K.J."/>
            <person name="McEwan P."/>
            <person name="Bosak S."/>
            <person name="Kellis M."/>
            <person name="Volff J.-N."/>
            <person name="Guigo R."/>
            <person name="Zody M.C."/>
            <person name="Mesirov J."/>
            <person name="Lindblad-Toh K."/>
            <person name="Birren B."/>
            <person name="Nusbaum C."/>
            <person name="Kahn D."/>
            <person name="Robinson-Rechavi M."/>
            <person name="Laudet V."/>
            <person name="Schachter V."/>
            <person name="Quetier F."/>
            <person name="Saurin W."/>
            <person name="Scarpelli C."/>
            <person name="Wincker P."/>
            <person name="Lander E.S."/>
            <person name="Weissenbach J."/>
            <person name="Roest Crollius H."/>
        </authorList>
    </citation>
    <scope>NUCLEOTIDE SEQUENCE [LARGE SCALE GENOMIC DNA]</scope>
</reference>
<dbReference type="AlphaFoldDB" id="Q4RFC5"/>
<dbReference type="GO" id="GO:0007062">
    <property type="term" value="P:sister chromatid cohesion"/>
    <property type="evidence" value="ECO:0007669"/>
    <property type="project" value="InterPro"/>
</dbReference>
<dbReference type="InterPro" id="IPR006910">
    <property type="entry name" value="Rad21_Rec8_N"/>
</dbReference>
<dbReference type="KEGG" id="tng:GSTEN00035382G001"/>
<keyword evidence="5" id="KW-0159">Chromosome partition</keyword>
<dbReference type="InterPro" id="IPR023093">
    <property type="entry name" value="ScpA-like_C"/>
</dbReference>
<dbReference type="GO" id="GO:0003682">
    <property type="term" value="F:chromatin binding"/>
    <property type="evidence" value="ECO:0007669"/>
    <property type="project" value="TreeGrafter"/>
</dbReference>
<evidence type="ECO:0000256" key="3">
    <source>
        <dbReference type="ARBA" id="ARBA00009870"/>
    </source>
</evidence>
<name>Q4RFC5_TETNG</name>
<dbReference type="PANTHER" id="PTHR12585:SF71">
    <property type="entry name" value="DOUBLE-STRAND-BREAK REPAIR PROTEIN RAD21 HOMOLOG-RELATED"/>
    <property type="match status" value="1"/>
</dbReference>
<evidence type="ECO:0000256" key="6">
    <source>
        <dbReference type="ARBA" id="ARBA00023242"/>
    </source>
</evidence>
<sequence>MFYAHFVLSKRGPLAKIWLAAHWDKKLTKAHVFECNLESSVESIISPKVKMALRTSGHLLLGVVRIYHRKAKYLLADCNEAFIKIKMAFRPGVVDLPEENREAAYNAITLPEEFHDFDQPLPDLDDIDVAQQFTLNQSRVEEITMREDVGNLNLLQDNDFADFGMDDREMMRDASTFEEDIMHGATASNLLLETEPGPANLPDKSNHMEYDGFGDGAMGNSDGGMLESVMMPPDHGDDEDDFDNLQSPGPDSPDSGPAEPLPAMADQTEQTTLVHNEEEAFALEPIDITVKETKAKRKRKLIVDSVKELDSKTIRAQLSDYSDIVTTLDLAPPTKKLMMWKETGGVEKLFSLPAQPLWNARLLKMFTRCLTPLVPDELRKRRKGGEADSLDEFLKELENPEVPREEVLGQHRDVIGKPSVRKMVEEQPGLMRLSGLKCFFDNGNNLNLSRSPDQTIMEEPSMLAASAMEGSRTTLDETVMPPPSTPRSVKRKTVDKEAAPPMAPLEQQQVAECPDLSRRLDMPQVDLPPEESSVNLTQLVPELDLIGDKGKDKKDESDEEEEEGQAGDQDQEEKRWNKRTQQMLHGLQRVMAKTGADSVSLLDLCRNNNRKQAAAKFYSFLVLKKQQAIEVTQTSPYSDIIATAGPRFHLI</sequence>
<feature type="domain" description="Rad21/Rec8-like protein N-terminal" evidence="9">
    <location>
        <begin position="1"/>
        <end position="103"/>
    </location>
</feature>
<feature type="region of interest" description="Disordered" evidence="7">
    <location>
        <begin position="472"/>
        <end position="509"/>
    </location>
</feature>
<dbReference type="Pfam" id="PF04824">
    <property type="entry name" value="Rad21_Rec8"/>
    <property type="match status" value="1"/>
</dbReference>
<dbReference type="InterPro" id="IPR006909">
    <property type="entry name" value="Rad21/Rec8_C_eu"/>
</dbReference>
<feature type="compositionally biased region" description="Basic and acidic residues" evidence="7">
    <location>
        <begin position="546"/>
        <end position="556"/>
    </location>
</feature>
<dbReference type="Pfam" id="PF04825">
    <property type="entry name" value="Rad21_Rec8_N"/>
    <property type="match status" value="1"/>
</dbReference>
<dbReference type="OrthoDB" id="10071381at2759"/>
<organism evidence="10">
    <name type="scientific">Tetraodon nigroviridis</name>
    <name type="common">Spotted green pufferfish</name>
    <name type="synonym">Chelonodon nigroviridis</name>
    <dbReference type="NCBI Taxonomy" id="99883"/>
    <lineage>
        <taxon>Eukaryota</taxon>
        <taxon>Metazoa</taxon>
        <taxon>Chordata</taxon>
        <taxon>Craniata</taxon>
        <taxon>Vertebrata</taxon>
        <taxon>Euteleostomi</taxon>
        <taxon>Actinopterygii</taxon>
        <taxon>Neopterygii</taxon>
        <taxon>Teleostei</taxon>
        <taxon>Neoteleostei</taxon>
        <taxon>Acanthomorphata</taxon>
        <taxon>Eupercaria</taxon>
        <taxon>Tetraodontiformes</taxon>
        <taxon>Tetradontoidea</taxon>
        <taxon>Tetraodontidae</taxon>
        <taxon>Tetraodon</taxon>
    </lineage>
</organism>
<comment type="subcellular location">
    <subcellularLocation>
        <location evidence="2">Chromosome</location>
    </subcellularLocation>
    <subcellularLocation>
        <location evidence="1">Nucleus</location>
    </subcellularLocation>
</comment>
<evidence type="ECO:0000256" key="7">
    <source>
        <dbReference type="SAM" id="MobiDB-lite"/>
    </source>
</evidence>
<proteinExistence type="inferred from homology"/>
<evidence type="ECO:0000259" key="9">
    <source>
        <dbReference type="Pfam" id="PF04825"/>
    </source>
</evidence>
<feature type="domain" description="Rad21/Rec8-like protein C-terminal eukaryotic" evidence="8">
    <location>
        <begin position="596"/>
        <end position="648"/>
    </location>
</feature>
<dbReference type="FunFam" id="1.10.10.580:FF:000001">
    <property type="entry name" value="double-strand-break repair protein rad21 homolog"/>
    <property type="match status" value="1"/>
</dbReference>
<evidence type="ECO:0000256" key="1">
    <source>
        <dbReference type="ARBA" id="ARBA00004123"/>
    </source>
</evidence>
<dbReference type="GO" id="GO:0005634">
    <property type="term" value="C:nucleus"/>
    <property type="evidence" value="ECO:0007669"/>
    <property type="project" value="UniProtKB-SubCell"/>
</dbReference>
<evidence type="ECO:0000256" key="2">
    <source>
        <dbReference type="ARBA" id="ARBA00004286"/>
    </source>
</evidence>
<comment type="similarity">
    <text evidence="3">Belongs to the rad21 family.</text>
</comment>
<evidence type="ECO:0000256" key="5">
    <source>
        <dbReference type="ARBA" id="ARBA00022829"/>
    </source>
</evidence>
<feature type="region of interest" description="Disordered" evidence="7">
    <location>
        <begin position="214"/>
        <end position="262"/>
    </location>
</feature>
<gene>
    <name evidence="10" type="ORF">GSTENG00035382001</name>
</gene>
<dbReference type="PANTHER" id="PTHR12585">
    <property type="entry name" value="SCC1 / RAD21 FAMILY MEMBER"/>
    <property type="match status" value="1"/>
</dbReference>
<dbReference type="InterPro" id="IPR039781">
    <property type="entry name" value="Rad21/Rec8-like"/>
</dbReference>
<evidence type="ECO:0000259" key="8">
    <source>
        <dbReference type="Pfam" id="PF04824"/>
    </source>
</evidence>